<reference evidence="2" key="1">
    <citation type="submission" date="2018-05" db="EMBL/GenBank/DDBJ databases">
        <title>Draft genome of Mucuna pruriens seed.</title>
        <authorList>
            <person name="Nnadi N.E."/>
            <person name="Vos R."/>
            <person name="Hasami M.H."/>
            <person name="Devisetty U.K."/>
            <person name="Aguiy J.C."/>
        </authorList>
    </citation>
    <scope>NUCLEOTIDE SEQUENCE [LARGE SCALE GENOMIC DNA]</scope>
    <source>
        <strain evidence="2">JCA_2017</strain>
    </source>
</reference>
<gene>
    <name evidence="2" type="ORF">CR513_01699</name>
</gene>
<organism evidence="2 3">
    <name type="scientific">Mucuna pruriens</name>
    <name type="common">Velvet bean</name>
    <name type="synonym">Dolichos pruriens</name>
    <dbReference type="NCBI Taxonomy" id="157652"/>
    <lineage>
        <taxon>Eukaryota</taxon>
        <taxon>Viridiplantae</taxon>
        <taxon>Streptophyta</taxon>
        <taxon>Embryophyta</taxon>
        <taxon>Tracheophyta</taxon>
        <taxon>Spermatophyta</taxon>
        <taxon>Magnoliopsida</taxon>
        <taxon>eudicotyledons</taxon>
        <taxon>Gunneridae</taxon>
        <taxon>Pentapetalae</taxon>
        <taxon>rosids</taxon>
        <taxon>fabids</taxon>
        <taxon>Fabales</taxon>
        <taxon>Fabaceae</taxon>
        <taxon>Papilionoideae</taxon>
        <taxon>50 kb inversion clade</taxon>
        <taxon>NPAAA clade</taxon>
        <taxon>indigoferoid/millettioid clade</taxon>
        <taxon>Phaseoleae</taxon>
        <taxon>Mucuna</taxon>
    </lineage>
</organism>
<evidence type="ECO:0000313" key="2">
    <source>
        <dbReference type="EMBL" id="RDY13392.1"/>
    </source>
</evidence>
<dbReference type="EMBL" id="QJKJ01000288">
    <property type="protein sequence ID" value="RDY13392.1"/>
    <property type="molecule type" value="Genomic_DNA"/>
</dbReference>
<comment type="caution">
    <text evidence="2">The sequence shown here is derived from an EMBL/GenBank/DDBJ whole genome shotgun (WGS) entry which is preliminary data.</text>
</comment>
<evidence type="ECO:0000313" key="3">
    <source>
        <dbReference type="Proteomes" id="UP000257109"/>
    </source>
</evidence>
<proteinExistence type="predicted"/>
<keyword evidence="3" id="KW-1185">Reference proteome</keyword>
<feature type="non-terminal residue" evidence="2">
    <location>
        <position position="1"/>
    </location>
</feature>
<sequence length="193" mass="22624">MDIEVALTRANVLEFNKATMARFLHRINRYIHDIVKLYHCASLDDLVHQAIREEAQQKRRLTLRKSYPNGPNNWKAKEKEKESPRKEKSLKKGSSIPKGHKEERMLPSPVLHPNEDGTTNSDSSKIDSLSNNDSEASYEYSPDEEGDLLMVTLKPLSPKEVNEDQIKMKLRREEEKNTRRRKKKMRKKKEKRT</sequence>
<name>A0A371IEC3_MUCPR</name>
<dbReference type="OrthoDB" id="1194186at2759"/>
<feature type="compositionally biased region" description="Polar residues" evidence="1">
    <location>
        <begin position="116"/>
        <end position="135"/>
    </location>
</feature>
<dbReference type="PANTHER" id="PTHR35046">
    <property type="entry name" value="ZINC KNUCKLE (CCHC-TYPE) FAMILY PROTEIN"/>
    <property type="match status" value="1"/>
</dbReference>
<feature type="region of interest" description="Disordered" evidence="1">
    <location>
        <begin position="61"/>
        <end position="193"/>
    </location>
</feature>
<dbReference type="Proteomes" id="UP000257109">
    <property type="component" value="Unassembled WGS sequence"/>
</dbReference>
<evidence type="ECO:0000256" key="1">
    <source>
        <dbReference type="SAM" id="MobiDB-lite"/>
    </source>
</evidence>
<protein>
    <submittedName>
        <fullName evidence="2">Uncharacterized protein</fullName>
    </submittedName>
</protein>
<dbReference type="AlphaFoldDB" id="A0A371IEC3"/>
<feature type="compositionally biased region" description="Basic and acidic residues" evidence="1">
    <location>
        <begin position="160"/>
        <end position="177"/>
    </location>
</feature>
<accession>A0A371IEC3</accession>
<feature type="compositionally biased region" description="Basic and acidic residues" evidence="1">
    <location>
        <begin position="75"/>
        <end position="87"/>
    </location>
</feature>
<dbReference type="PANTHER" id="PTHR35046:SF9">
    <property type="entry name" value="RNA-DIRECTED DNA POLYMERASE"/>
    <property type="match status" value="1"/>
</dbReference>
<feature type="compositionally biased region" description="Basic residues" evidence="1">
    <location>
        <begin position="178"/>
        <end position="193"/>
    </location>
</feature>